<dbReference type="SUPFAM" id="SSF51338">
    <property type="entry name" value="Composite domain of metallo-dependent hydrolases"/>
    <property type="match status" value="2"/>
</dbReference>
<comment type="pathway">
    <text evidence="1 8">Purine metabolism; guanine degradation; xanthine from guanine: step 1/1.</text>
</comment>
<dbReference type="GO" id="GO:0008270">
    <property type="term" value="F:zinc ion binding"/>
    <property type="evidence" value="ECO:0007669"/>
    <property type="project" value="UniProtKB-UniRule"/>
</dbReference>
<keyword evidence="6 8" id="KW-0862">Zinc</keyword>
<dbReference type="STRING" id="1752398.A8M32_03195"/>
<dbReference type="GO" id="GO:0005829">
    <property type="term" value="C:cytosol"/>
    <property type="evidence" value="ECO:0007669"/>
    <property type="project" value="TreeGrafter"/>
</dbReference>
<evidence type="ECO:0000256" key="7">
    <source>
        <dbReference type="NCBIfam" id="TIGR02967"/>
    </source>
</evidence>
<evidence type="ECO:0000256" key="2">
    <source>
        <dbReference type="ARBA" id="ARBA00006745"/>
    </source>
</evidence>
<name>A0A1E3VGT1_9HYPH</name>
<dbReference type="SUPFAM" id="SSF51556">
    <property type="entry name" value="Metallo-dependent hydrolases"/>
    <property type="match status" value="1"/>
</dbReference>
<dbReference type="EMBL" id="LYBW01000039">
    <property type="protein sequence ID" value="ODR92800.1"/>
    <property type="molecule type" value="Genomic_DNA"/>
</dbReference>
<keyword evidence="11" id="KW-1185">Reference proteome</keyword>
<evidence type="ECO:0000256" key="5">
    <source>
        <dbReference type="ARBA" id="ARBA00022801"/>
    </source>
</evidence>
<dbReference type="Proteomes" id="UP000094342">
    <property type="component" value="Unassembled WGS sequence"/>
</dbReference>
<dbReference type="Gene3D" id="2.30.40.10">
    <property type="entry name" value="Urease, subunit C, domain 1"/>
    <property type="match status" value="1"/>
</dbReference>
<dbReference type="InterPro" id="IPR032466">
    <property type="entry name" value="Metal_Hydrolase"/>
</dbReference>
<dbReference type="GO" id="GO:0008892">
    <property type="term" value="F:guanine deaminase activity"/>
    <property type="evidence" value="ECO:0007669"/>
    <property type="project" value="UniProtKB-UniRule"/>
</dbReference>
<evidence type="ECO:0000256" key="1">
    <source>
        <dbReference type="ARBA" id="ARBA00004984"/>
    </source>
</evidence>
<dbReference type="AlphaFoldDB" id="A0A1E3VGT1"/>
<organism evidence="10 11">
    <name type="scientific">Sinorhizobium alkalisoli</name>
    <dbReference type="NCBI Taxonomy" id="1752398"/>
    <lineage>
        <taxon>Bacteria</taxon>
        <taxon>Pseudomonadati</taxon>
        <taxon>Pseudomonadota</taxon>
        <taxon>Alphaproteobacteria</taxon>
        <taxon>Hyphomicrobiales</taxon>
        <taxon>Rhizobiaceae</taxon>
        <taxon>Sinorhizobium/Ensifer group</taxon>
        <taxon>Sinorhizobium</taxon>
    </lineage>
</organism>
<dbReference type="Gene3D" id="3.20.20.140">
    <property type="entry name" value="Metal-dependent hydrolases"/>
    <property type="match status" value="1"/>
</dbReference>
<dbReference type="InterPro" id="IPR006680">
    <property type="entry name" value="Amidohydro-rel"/>
</dbReference>
<evidence type="ECO:0000313" key="11">
    <source>
        <dbReference type="Proteomes" id="UP000094342"/>
    </source>
</evidence>
<dbReference type="InterPro" id="IPR051607">
    <property type="entry name" value="Metallo-dep_hydrolases"/>
</dbReference>
<feature type="domain" description="Amidohydrolase-related" evidence="9">
    <location>
        <begin position="68"/>
        <end position="428"/>
    </location>
</feature>
<comment type="caution">
    <text evidence="10">The sequence shown here is derived from an EMBL/GenBank/DDBJ whole genome shotgun (WGS) entry which is preliminary data.</text>
</comment>
<dbReference type="EC" id="3.5.4.3" evidence="3 7"/>
<dbReference type="PANTHER" id="PTHR11271">
    <property type="entry name" value="GUANINE DEAMINASE"/>
    <property type="match status" value="1"/>
</dbReference>
<dbReference type="GO" id="GO:0006147">
    <property type="term" value="P:guanine catabolic process"/>
    <property type="evidence" value="ECO:0007669"/>
    <property type="project" value="UniProtKB-UniRule"/>
</dbReference>
<dbReference type="InterPro" id="IPR011059">
    <property type="entry name" value="Metal-dep_hydrolase_composite"/>
</dbReference>
<evidence type="ECO:0000256" key="3">
    <source>
        <dbReference type="ARBA" id="ARBA00012781"/>
    </source>
</evidence>
<evidence type="ECO:0000256" key="4">
    <source>
        <dbReference type="ARBA" id="ARBA00022723"/>
    </source>
</evidence>
<dbReference type="RefSeq" id="WP_069456965.1">
    <property type="nucleotide sequence ID" value="NZ_LYBW01000039.1"/>
</dbReference>
<reference evidence="11" key="1">
    <citation type="submission" date="2016-05" db="EMBL/GenBank/DDBJ databases">
        <authorList>
            <person name="Li Y."/>
        </authorList>
    </citation>
    <scope>NUCLEOTIDE SEQUENCE [LARGE SCALE GENOMIC DNA]</scope>
    <source>
        <strain evidence="11">YIC4027</strain>
    </source>
</reference>
<dbReference type="Pfam" id="PF01979">
    <property type="entry name" value="Amidohydro_1"/>
    <property type="match status" value="1"/>
</dbReference>
<evidence type="ECO:0000256" key="6">
    <source>
        <dbReference type="ARBA" id="ARBA00022833"/>
    </source>
</evidence>
<dbReference type="UniPathway" id="UPA00603">
    <property type="reaction ID" value="UER00660"/>
</dbReference>
<dbReference type="SMR" id="A0A1E3VGT1"/>
<dbReference type="OrthoDB" id="9787621at2"/>
<comment type="cofactor">
    <cofactor evidence="8">
        <name>Zn(2+)</name>
        <dbReference type="ChEBI" id="CHEBI:29105"/>
    </cofactor>
    <text evidence="8">Binds 1 zinc ion per subunit.</text>
</comment>
<evidence type="ECO:0000259" key="9">
    <source>
        <dbReference type="Pfam" id="PF01979"/>
    </source>
</evidence>
<comment type="catalytic activity">
    <reaction evidence="8">
        <text>guanine + H2O + H(+) = xanthine + NH4(+)</text>
        <dbReference type="Rhea" id="RHEA:14665"/>
        <dbReference type="ChEBI" id="CHEBI:15377"/>
        <dbReference type="ChEBI" id="CHEBI:15378"/>
        <dbReference type="ChEBI" id="CHEBI:16235"/>
        <dbReference type="ChEBI" id="CHEBI:17712"/>
        <dbReference type="ChEBI" id="CHEBI:28938"/>
        <dbReference type="EC" id="3.5.4.3"/>
    </reaction>
</comment>
<keyword evidence="5 8" id="KW-0378">Hydrolase</keyword>
<dbReference type="InterPro" id="IPR014311">
    <property type="entry name" value="Guanine_deaminase"/>
</dbReference>
<proteinExistence type="inferred from homology"/>
<protein>
    <recommendedName>
        <fullName evidence="3 7">Guanine deaminase</fullName>
        <shortName evidence="8">Guanase</shortName>
        <ecNumber evidence="3 7">3.5.4.3</ecNumber>
    </recommendedName>
    <alternativeName>
        <fullName evidence="8">Guanine aminohydrolase</fullName>
    </alternativeName>
</protein>
<accession>A0A1E3VGT1</accession>
<dbReference type="NCBIfam" id="NF006679">
    <property type="entry name" value="PRK09228.1"/>
    <property type="match status" value="1"/>
</dbReference>
<comment type="function">
    <text evidence="8">Catalyzes the hydrolytic deamination of guanine, producing xanthine and ammonia.</text>
</comment>
<sequence length="447" mass="49472">MNDLLIRGRVLTFVREPQGMEDSESYRFYEDGAVLVGGGKITAVGPYGDLAAAAGERVQLIDHRPHLVLSGLIDTHLHFPQTQAIASYGAQLLEWLNTYVFVEEQKFREGKHAAFIAGRFMDELLSNGTTTAVAYCSVHPESVDAFFTAAEERNMLMIGGKVMMDRNAPEALRDTPQTGYDETKRLIGKWHGRGRAHYAISPRFAITSTPEQMEIARALVAEHPACYVQTHLSENRDEIAFATSLYPEARDYTDIYARYDLLGRKTLLGHCIYLSDREISVLAEAGAVGVFCPTSNLFLGSGLFDRDRFDRLGGRYAVATDVGAGTSFSMLETMDEAYKILHLQGQRLSPLNSFYRMTLGNAQALGLEHRIGSLHVGADADIVVLDSRAKSAMELRMQVASSLAEELFVLQTMGDDRCVAEVYVAGKPMKRATGRVVAARERELELI</sequence>
<evidence type="ECO:0000256" key="8">
    <source>
        <dbReference type="RuleBase" id="RU366009"/>
    </source>
</evidence>
<comment type="similarity">
    <text evidence="2 8">Belongs to the metallo-dependent hydrolases superfamily. ATZ/TRZ family.</text>
</comment>
<keyword evidence="4 8" id="KW-0479">Metal-binding</keyword>
<dbReference type="PANTHER" id="PTHR11271:SF6">
    <property type="entry name" value="GUANINE DEAMINASE"/>
    <property type="match status" value="1"/>
</dbReference>
<dbReference type="NCBIfam" id="TIGR02967">
    <property type="entry name" value="guan_deamin"/>
    <property type="match status" value="1"/>
</dbReference>
<evidence type="ECO:0000313" key="10">
    <source>
        <dbReference type="EMBL" id="ODR92800.1"/>
    </source>
</evidence>
<gene>
    <name evidence="10" type="ORF">A8M32_03195</name>
</gene>